<feature type="compositionally biased region" description="Acidic residues" evidence="6">
    <location>
        <begin position="299"/>
        <end position="308"/>
    </location>
</feature>
<dbReference type="GO" id="GO:0042826">
    <property type="term" value="F:histone deacetylase binding"/>
    <property type="evidence" value="ECO:0007669"/>
    <property type="project" value="TreeGrafter"/>
</dbReference>
<keyword evidence="4" id="KW-0238">DNA-binding</keyword>
<dbReference type="PANTHER" id="PTHR10865">
    <property type="entry name" value="METASTASIS-ASSOCIATED PROTEIN AND MESODERM INDUCTION EARLY RESPONSE PROTEIN"/>
    <property type="match status" value="1"/>
</dbReference>
<keyword evidence="2" id="KW-0863">Zinc-finger</keyword>
<dbReference type="SUPFAM" id="SSF46689">
    <property type="entry name" value="Homeodomain-like"/>
    <property type="match status" value="1"/>
</dbReference>
<dbReference type="InterPro" id="IPR009057">
    <property type="entry name" value="Homeodomain-like_sf"/>
</dbReference>
<evidence type="ECO:0000256" key="1">
    <source>
        <dbReference type="ARBA" id="ARBA00022723"/>
    </source>
</evidence>
<name>A0A0X3PYZ7_SCHSO</name>
<dbReference type="GO" id="GO:0003677">
    <property type="term" value="F:DNA binding"/>
    <property type="evidence" value="ECO:0007669"/>
    <property type="project" value="UniProtKB-KW"/>
</dbReference>
<feature type="compositionally biased region" description="Acidic residues" evidence="6">
    <location>
        <begin position="111"/>
        <end position="152"/>
    </location>
</feature>
<dbReference type="AlphaFoldDB" id="A0A0X3PYZ7"/>
<feature type="domain" description="SANT" evidence="8">
    <location>
        <begin position="457"/>
        <end position="509"/>
    </location>
</feature>
<dbReference type="GO" id="GO:0008270">
    <property type="term" value="F:zinc ion binding"/>
    <property type="evidence" value="ECO:0007669"/>
    <property type="project" value="UniProtKB-KW"/>
</dbReference>
<feature type="compositionally biased region" description="Polar residues" evidence="6">
    <location>
        <begin position="86"/>
        <end position="97"/>
    </location>
</feature>
<dbReference type="InterPro" id="IPR000949">
    <property type="entry name" value="ELM2_dom"/>
</dbReference>
<evidence type="ECO:0000256" key="6">
    <source>
        <dbReference type="SAM" id="MobiDB-lite"/>
    </source>
</evidence>
<feature type="domain" description="ELM2" evidence="7">
    <location>
        <begin position="355"/>
        <end position="449"/>
    </location>
</feature>
<evidence type="ECO:0000259" key="7">
    <source>
        <dbReference type="PROSITE" id="PS51156"/>
    </source>
</evidence>
<dbReference type="Gene3D" id="1.10.10.60">
    <property type="entry name" value="Homeodomain-like"/>
    <property type="match status" value="1"/>
</dbReference>
<feature type="compositionally biased region" description="Polar residues" evidence="6">
    <location>
        <begin position="1"/>
        <end position="24"/>
    </location>
</feature>
<gene>
    <name evidence="9" type="primary">MIER1</name>
    <name evidence="9" type="ORF">TR143653</name>
</gene>
<dbReference type="InterPro" id="IPR017884">
    <property type="entry name" value="SANT_dom"/>
</dbReference>
<dbReference type="InterPro" id="IPR040138">
    <property type="entry name" value="MIER/MTA"/>
</dbReference>
<dbReference type="PANTHER" id="PTHR10865:SF28">
    <property type="entry name" value="ELM2 DOMAIN-CONTAINING PROTEIN"/>
    <property type="match status" value="1"/>
</dbReference>
<dbReference type="GO" id="GO:0000122">
    <property type="term" value="P:negative regulation of transcription by RNA polymerase II"/>
    <property type="evidence" value="ECO:0007669"/>
    <property type="project" value="TreeGrafter"/>
</dbReference>
<dbReference type="FunFam" id="1.10.10.60:FF:000012">
    <property type="entry name" value="Metastasis-associated 1 family, member 3"/>
    <property type="match status" value="1"/>
</dbReference>
<keyword evidence="1" id="KW-0479">Metal-binding</keyword>
<feature type="compositionally biased region" description="Basic and acidic residues" evidence="6">
    <location>
        <begin position="99"/>
        <end position="110"/>
    </location>
</feature>
<keyword evidence="5" id="KW-0539">Nucleus</keyword>
<proteinExistence type="predicted"/>
<keyword evidence="3" id="KW-0862">Zinc</keyword>
<feature type="region of interest" description="Disordered" evidence="6">
    <location>
        <begin position="332"/>
        <end position="354"/>
    </location>
</feature>
<evidence type="ECO:0000256" key="3">
    <source>
        <dbReference type="ARBA" id="ARBA00022833"/>
    </source>
</evidence>
<sequence>MLSAAATSIVNTGDSLKPSSSSLPITDRRNLSDQPTVTEISELVVMPSASATPSHPVTEPFQNDGPALSPTNETSLHTDLDDTDAVSGTESKNQVRVNQEARPEGDGDDKHDDEEEEEDTGDSEFEVPVDSRAEEDDDSIAADEDIADEEEVSSLMRESEMSLSELLAAYGLPATAAAAAVADSASSMNGRPSRKRRQIVASEETESSLVASPILLPEDVPDGIGGVKIQKRSTDKTEANASSTVTSAAAAADERSLDQPVACTVPSESTQPTETGFPLEEARTAHKGGPDSVSGSTSDEYEQEDGEAKDDGVPGSYSPGLWCRALAAGDSPPAYNSDEDEDYSPNVEGDGNWRGEMRVGEEYQAVVTPQPLSSHLPGTDSHLGFDCRLLWRPGVLSNAEVERYQQAYSKTLSMPMPSSRTPDDDEALFLLMQADFDTDEALQRLQFKPVHPSELPSYIEAWSEADCAAFERGFLIYNKNFRQIHLNKLRHKTVAELVQFYYLWKKTARHDDFVRFYRREKKKPLHPGITDFMDCLVQEQYSLSESLARTQSPDVNSNAAPTDSTSHGSPVGSVTLNGTRLPVSSHHSSLPDFEATPVISLPKCTLPLDPTNSVRVSDLGVALQGLEDDPEVSISPRLRVVDPPPAVLNSSDVAIAPITVPPAGPVTGPVTVLRQQGLPFGTTVANTIAVPSVPQFIP</sequence>
<evidence type="ECO:0000256" key="5">
    <source>
        <dbReference type="ARBA" id="ARBA00023242"/>
    </source>
</evidence>
<organism evidence="9">
    <name type="scientific">Schistocephalus solidus</name>
    <name type="common">Tapeworm</name>
    <dbReference type="NCBI Taxonomy" id="70667"/>
    <lineage>
        <taxon>Eukaryota</taxon>
        <taxon>Metazoa</taxon>
        <taxon>Spiralia</taxon>
        <taxon>Lophotrochozoa</taxon>
        <taxon>Platyhelminthes</taxon>
        <taxon>Cestoda</taxon>
        <taxon>Eucestoda</taxon>
        <taxon>Diphyllobothriidea</taxon>
        <taxon>Diphyllobothriidae</taxon>
        <taxon>Schistocephalus</taxon>
    </lineage>
</organism>
<evidence type="ECO:0000256" key="2">
    <source>
        <dbReference type="ARBA" id="ARBA00022771"/>
    </source>
</evidence>
<feature type="region of interest" description="Disordered" evidence="6">
    <location>
        <begin position="1"/>
        <end position="159"/>
    </location>
</feature>
<protein>
    <submittedName>
        <fullName evidence="9">Mesoderm induction early response protein 1</fullName>
    </submittedName>
</protein>
<dbReference type="GO" id="GO:0003714">
    <property type="term" value="F:transcription corepressor activity"/>
    <property type="evidence" value="ECO:0007669"/>
    <property type="project" value="TreeGrafter"/>
</dbReference>
<dbReference type="CDD" id="cd11661">
    <property type="entry name" value="SANT_MTA3_like"/>
    <property type="match status" value="1"/>
</dbReference>
<evidence type="ECO:0000313" key="9">
    <source>
        <dbReference type="EMBL" id="JAP56728.1"/>
    </source>
</evidence>
<dbReference type="PROSITE" id="PS51293">
    <property type="entry name" value="SANT"/>
    <property type="match status" value="1"/>
</dbReference>
<feature type="region of interest" description="Disordered" evidence="6">
    <location>
        <begin position="547"/>
        <end position="570"/>
    </location>
</feature>
<feature type="compositionally biased region" description="Low complexity" evidence="6">
    <location>
        <begin position="239"/>
        <end position="251"/>
    </location>
</feature>
<evidence type="ECO:0000256" key="4">
    <source>
        <dbReference type="ARBA" id="ARBA00023125"/>
    </source>
</evidence>
<evidence type="ECO:0000259" key="8">
    <source>
        <dbReference type="PROSITE" id="PS51293"/>
    </source>
</evidence>
<dbReference type="GO" id="GO:0005654">
    <property type="term" value="C:nucleoplasm"/>
    <property type="evidence" value="ECO:0007669"/>
    <property type="project" value="TreeGrafter"/>
</dbReference>
<reference evidence="9" key="1">
    <citation type="submission" date="2016-01" db="EMBL/GenBank/DDBJ databases">
        <title>Reference transcriptome for the parasite Schistocephalus solidus: insights into the molecular evolution of parasitism.</title>
        <authorList>
            <person name="Hebert F.O."/>
            <person name="Grambauer S."/>
            <person name="Barber I."/>
            <person name="Landry C.R."/>
            <person name="Aubin-Horth N."/>
        </authorList>
    </citation>
    <scope>NUCLEOTIDE SEQUENCE</scope>
</reference>
<dbReference type="EMBL" id="GEEE01006497">
    <property type="protein sequence ID" value="JAP56728.1"/>
    <property type="molecule type" value="Transcribed_RNA"/>
</dbReference>
<dbReference type="PROSITE" id="PS51156">
    <property type="entry name" value="ELM2"/>
    <property type="match status" value="1"/>
</dbReference>
<accession>A0A0X3PYZ7</accession>
<feature type="region of interest" description="Disordered" evidence="6">
    <location>
        <begin position="181"/>
        <end position="316"/>
    </location>
</feature>